<accession>A0A231GV44</accession>
<organism evidence="1 2">
    <name type="scientific">Nocardia cerradoensis</name>
    <dbReference type="NCBI Taxonomy" id="85688"/>
    <lineage>
        <taxon>Bacteria</taxon>
        <taxon>Bacillati</taxon>
        <taxon>Actinomycetota</taxon>
        <taxon>Actinomycetes</taxon>
        <taxon>Mycobacteriales</taxon>
        <taxon>Nocardiaceae</taxon>
        <taxon>Nocardia</taxon>
    </lineage>
</organism>
<comment type="caution">
    <text evidence="1">The sequence shown here is derived from an EMBL/GenBank/DDBJ whole genome shotgun (WGS) entry which is preliminary data.</text>
</comment>
<dbReference type="EMBL" id="NGAF01000031">
    <property type="protein sequence ID" value="OXR40507.1"/>
    <property type="molecule type" value="Genomic_DNA"/>
</dbReference>
<name>A0A231GV44_9NOCA</name>
<gene>
    <name evidence="1" type="ORF">B7C42_07446</name>
</gene>
<evidence type="ECO:0000313" key="1">
    <source>
        <dbReference type="EMBL" id="OXR40507.1"/>
    </source>
</evidence>
<dbReference type="Proteomes" id="UP000215506">
    <property type="component" value="Unassembled WGS sequence"/>
</dbReference>
<proteinExistence type="predicted"/>
<protein>
    <submittedName>
        <fullName evidence="1">Uncharacterized protein</fullName>
    </submittedName>
</protein>
<evidence type="ECO:0000313" key="2">
    <source>
        <dbReference type="Proteomes" id="UP000215506"/>
    </source>
</evidence>
<keyword evidence="2" id="KW-1185">Reference proteome</keyword>
<reference evidence="1 2" key="1">
    <citation type="submission" date="2017-07" db="EMBL/GenBank/DDBJ databases">
        <title>First draft Genome Sequence of Nocardia cerradoensis isolated from human infection.</title>
        <authorList>
            <person name="Carrasco G."/>
        </authorList>
    </citation>
    <scope>NUCLEOTIDE SEQUENCE [LARGE SCALE GENOMIC DNA]</scope>
    <source>
        <strain evidence="1 2">CNM20130759</strain>
    </source>
</reference>
<dbReference type="AlphaFoldDB" id="A0A231GV44"/>
<sequence>MYLVWNHNGTRHELLIGEAEGSTREANLKAGWAIAHQHQLLTPHGRDKWQATRQPPLSGL</sequence>